<dbReference type="Gene3D" id="3.40.50.10810">
    <property type="entry name" value="Tandem AAA-ATPase domain"/>
    <property type="match status" value="1"/>
</dbReference>
<evidence type="ECO:0000256" key="3">
    <source>
        <dbReference type="SAM" id="MobiDB-lite"/>
    </source>
</evidence>
<reference evidence="7 8" key="1">
    <citation type="submission" date="2020-08" db="EMBL/GenBank/DDBJ databases">
        <authorList>
            <person name="Liu C."/>
            <person name="Sun Q."/>
        </authorList>
    </citation>
    <scope>NUCLEOTIDE SEQUENCE [LARGE SCALE GENOMIC DNA]</scope>
    <source>
        <strain evidence="7 8">N22</strain>
    </source>
</reference>
<evidence type="ECO:0000313" key="7">
    <source>
        <dbReference type="EMBL" id="MBC2890365.1"/>
    </source>
</evidence>
<feature type="domain" description="Helicase C-terminal" evidence="6">
    <location>
        <begin position="935"/>
        <end position="1092"/>
    </location>
</feature>
<comment type="caution">
    <text evidence="7">The sequence shown here is derived from an EMBL/GenBank/DDBJ whole genome shotgun (WGS) entry which is preliminary data.</text>
</comment>
<dbReference type="PROSITE" id="PS50966">
    <property type="entry name" value="ZF_SWIM"/>
    <property type="match status" value="1"/>
</dbReference>
<dbReference type="InterPro" id="IPR001650">
    <property type="entry name" value="Helicase_C-like"/>
</dbReference>
<keyword evidence="2" id="KW-0479">Metal-binding</keyword>
<protein>
    <submittedName>
        <fullName evidence="7">SNF2 helicase associated domain-containing protein</fullName>
    </submittedName>
</protein>
<dbReference type="PROSITE" id="PS51192">
    <property type="entry name" value="HELICASE_ATP_BIND_1"/>
    <property type="match status" value="1"/>
</dbReference>
<dbReference type="Pfam" id="PF04434">
    <property type="entry name" value="SWIM"/>
    <property type="match status" value="1"/>
</dbReference>
<evidence type="ECO:0000259" key="4">
    <source>
        <dbReference type="PROSITE" id="PS50966"/>
    </source>
</evidence>
<dbReference type="Gene3D" id="3.40.50.300">
    <property type="entry name" value="P-loop containing nucleotide triphosphate hydrolases"/>
    <property type="match status" value="1"/>
</dbReference>
<keyword evidence="2" id="KW-0862">Zinc</keyword>
<dbReference type="Pfam" id="PF00271">
    <property type="entry name" value="Helicase_C"/>
    <property type="match status" value="1"/>
</dbReference>
<evidence type="ECO:0000259" key="6">
    <source>
        <dbReference type="PROSITE" id="PS51194"/>
    </source>
</evidence>
<dbReference type="GO" id="GO:0008270">
    <property type="term" value="F:zinc ion binding"/>
    <property type="evidence" value="ECO:0007669"/>
    <property type="project" value="UniProtKB-KW"/>
</dbReference>
<name>A0A842JKX6_9ACTN</name>
<dbReference type="InterPro" id="IPR014001">
    <property type="entry name" value="Helicase_ATP-bd"/>
</dbReference>
<dbReference type="RefSeq" id="WP_185906078.1">
    <property type="nucleotide sequence ID" value="NZ_JACMSE010000012.1"/>
</dbReference>
<dbReference type="PANTHER" id="PTHR10799">
    <property type="entry name" value="SNF2/RAD54 HELICASE FAMILY"/>
    <property type="match status" value="1"/>
</dbReference>
<accession>A0A842JKX6</accession>
<dbReference type="PROSITE" id="PS51194">
    <property type="entry name" value="HELICASE_CTER"/>
    <property type="match status" value="1"/>
</dbReference>
<dbReference type="SMART" id="SM00490">
    <property type="entry name" value="HELICc"/>
    <property type="match status" value="1"/>
</dbReference>
<keyword evidence="2" id="KW-0863">Zinc-finger</keyword>
<dbReference type="InterPro" id="IPR027417">
    <property type="entry name" value="P-loop_NTPase"/>
</dbReference>
<dbReference type="InterPro" id="IPR013663">
    <property type="entry name" value="Helicase_SWF/SNF/SWI_bac"/>
</dbReference>
<dbReference type="Pfam" id="PF00176">
    <property type="entry name" value="SNF2-rel_dom"/>
    <property type="match status" value="1"/>
</dbReference>
<dbReference type="InterPro" id="IPR049730">
    <property type="entry name" value="SNF2/RAD54-like_C"/>
</dbReference>
<dbReference type="Proteomes" id="UP000587396">
    <property type="component" value="Unassembled WGS sequence"/>
</dbReference>
<evidence type="ECO:0000256" key="1">
    <source>
        <dbReference type="ARBA" id="ARBA00022801"/>
    </source>
</evidence>
<organism evidence="7 8">
    <name type="scientific">Gordonibacter massiliensis</name>
    <name type="common">ex Traore et al. 2017</name>
    <dbReference type="NCBI Taxonomy" id="1841863"/>
    <lineage>
        <taxon>Bacteria</taxon>
        <taxon>Bacillati</taxon>
        <taxon>Actinomycetota</taxon>
        <taxon>Coriobacteriia</taxon>
        <taxon>Eggerthellales</taxon>
        <taxon>Eggerthellaceae</taxon>
        <taxon>Gordonibacter</taxon>
    </lineage>
</organism>
<dbReference type="EMBL" id="JACMSE010000012">
    <property type="protein sequence ID" value="MBC2890365.1"/>
    <property type="molecule type" value="Genomic_DNA"/>
</dbReference>
<feature type="domain" description="SWIM-type" evidence="4">
    <location>
        <begin position="57"/>
        <end position="98"/>
    </location>
</feature>
<feature type="domain" description="Helicase ATP-binding" evidence="5">
    <location>
        <begin position="634"/>
        <end position="811"/>
    </location>
</feature>
<dbReference type="CDD" id="cd18793">
    <property type="entry name" value="SF2_C_SNF"/>
    <property type="match status" value="1"/>
</dbReference>
<dbReference type="AlphaFoldDB" id="A0A842JKX6"/>
<dbReference type="InterPro" id="IPR007527">
    <property type="entry name" value="Znf_SWIM"/>
</dbReference>
<dbReference type="Pfam" id="PF08455">
    <property type="entry name" value="SNF2_assoc"/>
    <property type="match status" value="1"/>
</dbReference>
<dbReference type="GO" id="GO:0016787">
    <property type="term" value="F:hydrolase activity"/>
    <property type="evidence" value="ECO:0007669"/>
    <property type="project" value="UniProtKB-KW"/>
</dbReference>
<gene>
    <name evidence="7" type="ORF">H7313_13590</name>
</gene>
<dbReference type="InterPro" id="IPR000330">
    <property type="entry name" value="SNF2_N"/>
</dbReference>
<dbReference type="GO" id="GO:0005524">
    <property type="term" value="F:ATP binding"/>
    <property type="evidence" value="ECO:0007669"/>
    <property type="project" value="InterPro"/>
</dbReference>
<dbReference type="SUPFAM" id="SSF52540">
    <property type="entry name" value="P-loop containing nucleoside triphosphate hydrolases"/>
    <property type="match status" value="2"/>
</dbReference>
<feature type="region of interest" description="Disordered" evidence="3">
    <location>
        <begin position="414"/>
        <end position="436"/>
    </location>
</feature>
<dbReference type="SMART" id="SM00487">
    <property type="entry name" value="DEXDc"/>
    <property type="match status" value="1"/>
</dbReference>
<keyword evidence="1" id="KW-0378">Hydrolase</keyword>
<evidence type="ECO:0000313" key="8">
    <source>
        <dbReference type="Proteomes" id="UP000587396"/>
    </source>
</evidence>
<proteinExistence type="predicted"/>
<dbReference type="InterPro" id="IPR038718">
    <property type="entry name" value="SNF2-like_sf"/>
</dbReference>
<sequence length="1102" mass="122346">MVSEDELDRHCHPRTLQRAQAIAASDRNILTKQVRYDGDETVLSAFVASSNGWNDRYRTSASFDEEADVVTDYACTCPAYREYDGMCKHSAALLLAYGKAPEKFLGYREVRTASTSPSIAAFMERARQADAEEPGTVDVEATVAYGYRTWSAHFRVAGPNGSYVLRSISDFVRRMRTGERFAYGKKLAFAHVPSAFTDRGRALVGFLDKAVSLREQANGPLYGRYRSREEVERSLDLSDWELIELLDALDGASFTVEGTDYGTRSVTQARIVHEDPFIDVRLNRTDKGGFAIARGGDIPFAAQGERMYVWQDDLFYHCSPGFARTADFLRNVYGSDDDRLFVSETDMPLFCAAVLPAIEEHLHVIAPAEVNAYRPVPCQLEFYFDRDKRGVTCDAQAVYGEHRHLLFEALGSGAAGGRSSRGEGPDAPPGPLRDERLEGKARDLVERYFDLPDPFIEIGDDEAIATLVFGGLARFQELGEVFTTPAFDRLLRDKQPRIATGLSLAGDLVNLTVSSDDLPASELAALLSSYRKRKRYHRLRNGAFMSLEGYDLAELDRLVEDFGITTKELASGTVQLPAFRALYLDEALADAERDESFTRYVENFRQVDERAYRAPATLAGTLRPYQEAGFRWMSALADAGFGGILADEMGLGKSVQLIAFLLARREEAREAGPSLIVCPASLVYNWKAEFERFAPELDVRAVAGTKRERTLARDEACGTATHGRGTTGDGAKPCDVLVTSYDLLRIDADDYARRSFFCCVLDEAQYVKNHATKTARGVKRVRARHRFALTGTPVENRPSELWSIFDFLMPGLLGSYMRFRERFELPLLGGDDEAARRLQALVGPFMLRRLKADVLSDLPDKLESVVRVSLEGEQRRLYAASEQQLREALTAQHRERKSRERDRTKVEVLAELTRLRQLCCDPGLLYENYDGPAAKLDAVVELVESALDAGEKTLVFSQFTSFLARISERLARAGVPHYTITGATPKKKRLELVDAFNADDTPAFLVSLKAGGTGLNLTGASVVVHADPWWNAAAQNQATDRAHRIGQTKVVSVHQVIAEGTIEERILRLQDAKSELADRLVAGGGVSLASLSKEELADLLQG</sequence>
<keyword evidence="8" id="KW-1185">Reference proteome</keyword>
<evidence type="ECO:0000256" key="2">
    <source>
        <dbReference type="PROSITE-ProRule" id="PRU00325"/>
    </source>
</evidence>
<dbReference type="CDD" id="cd18012">
    <property type="entry name" value="DEXQc_arch_SWI2_SNF2"/>
    <property type="match status" value="1"/>
</dbReference>
<evidence type="ECO:0000259" key="5">
    <source>
        <dbReference type="PROSITE" id="PS51192"/>
    </source>
</evidence>